<dbReference type="SUPFAM" id="SSF56112">
    <property type="entry name" value="Protein kinase-like (PK-like)"/>
    <property type="match status" value="1"/>
</dbReference>
<dbReference type="Proteomes" id="UP001362999">
    <property type="component" value="Unassembled WGS sequence"/>
</dbReference>
<dbReference type="EMBL" id="JAWWNJ010000065">
    <property type="protein sequence ID" value="KAK7012520.1"/>
    <property type="molecule type" value="Genomic_DNA"/>
</dbReference>
<feature type="chain" id="PRO_5043451981" description="Protein kinase domain-containing protein" evidence="1">
    <location>
        <begin position="23"/>
        <end position="74"/>
    </location>
</feature>
<feature type="signal peptide" evidence="1">
    <location>
        <begin position="1"/>
        <end position="22"/>
    </location>
</feature>
<protein>
    <recommendedName>
        <fullName evidence="4">Protein kinase domain-containing protein</fullName>
    </recommendedName>
</protein>
<dbReference type="InterPro" id="IPR011009">
    <property type="entry name" value="Kinase-like_dom_sf"/>
</dbReference>
<evidence type="ECO:0000256" key="1">
    <source>
        <dbReference type="SAM" id="SignalP"/>
    </source>
</evidence>
<gene>
    <name evidence="2" type="ORF">R3P38DRAFT_2550136</name>
</gene>
<keyword evidence="3" id="KW-1185">Reference proteome</keyword>
<evidence type="ECO:0000313" key="3">
    <source>
        <dbReference type="Proteomes" id="UP001362999"/>
    </source>
</evidence>
<evidence type="ECO:0008006" key="4">
    <source>
        <dbReference type="Google" id="ProtNLM"/>
    </source>
</evidence>
<keyword evidence="1" id="KW-0732">Signal</keyword>
<proteinExistence type="predicted"/>
<reference evidence="2 3" key="1">
    <citation type="journal article" date="2024" name="J Genomics">
        <title>Draft genome sequencing and assembly of Favolaschia claudopus CIRM-BRFM 2984 isolated from oak limbs.</title>
        <authorList>
            <person name="Navarro D."/>
            <person name="Drula E."/>
            <person name="Chaduli D."/>
            <person name="Cazenave R."/>
            <person name="Ahrendt S."/>
            <person name="Wang J."/>
            <person name="Lipzen A."/>
            <person name="Daum C."/>
            <person name="Barry K."/>
            <person name="Grigoriev I.V."/>
            <person name="Favel A."/>
            <person name="Rosso M.N."/>
            <person name="Martin F."/>
        </authorList>
    </citation>
    <scope>NUCLEOTIDE SEQUENCE [LARGE SCALE GENOMIC DNA]</scope>
    <source>
        <strain evidence="2 3">CIRM-BRFM 2984</strain>
    </source>
</reference>
<dbReference type="Gene3D" id="1.10.510.10">
    <property type="entry name" value="Transferase(Phosphotransferase) domain 1"/>
    <property type="match status" value="1"/>
</dbReference>
<sequence>MRSWAHFCCRILLYSSMKQIHAAGVVHSDVAPRNVVRGPQGALSVIDFESASVGHQCSGDDCEELKYLHEELHL</sequence>
<accession>A0AAW0AHT6</accession>
<comment type="caution">
    <text evidence="2">The sequence shown here is derived from an EMBL/GenBank/DDBJ whole genome shotgun (WGS) entry which is preliminary data.</text>
</comment>
<evidence type="ECO:0000313" key="2">
    <source>
        <dbReference type="EMBL" id="KAK7012520.1"/>
    </source>
</evidence>
<dbReference type="AlphaFoldDB" id="A0AAW0AHT6"/>
<organism evidence="2 3">
    <name type="scientific">Favolaschia claudopus</name>
    <dbReference type="NCBI Taxonomy" id="2862362"/>
    <lineage>
        <taxon>Eukaryota</taxon>
        <taxon>Fungi</taxon>
        <taxon>Dikarya</taxon>
        <taxon>Basidiomycota</taxon>
        <taxon>Agaricomycotina</taxon>
        <taxon>Agaricomycetes</taxon>
        <taxon>Agaricomycetidae</taxon>
        <taxon>Agaricales</taxon>
        <taxon>Marasmiineae</taxon>
        <taxon>Mycenaceae</taxon>
        <taxon>Favolaschia</taxon>
    </lineage>
</organism>
<name>A0AAW0AHT6_9AGAR</name>